<reference evidence="1" key="1">
    <citation type="journal article" date="2020" name="Stud. Mycol.">
        <title>101 Dothideomycetes genomes: a test case for predicting lifestyles and emergence of pathogens.</title>
        <authorList>
            <person name="Haridas S."/>
            <person name="Albert R."/>
            <person name="Binder M."/>
            <person name="Bloem J."/>
            <person name="Labutti K."/>
            <person name="Salamov A."/>
            <person name="Andreopoulos B."/>
            <person name="Baker S."/>
            <person name="Barry K."/>
            <person name="Bills G."/>
            <person name="Bluhm B."/>
            <person name="Cannon C."/>
            <person name="Castanera R."/>
            <person name="Culley D."/>
            <person name="Daum C."/>
            <person name="Ezra D."/>
            <person name="Gonzalez J."/>
            <person name="Henrissat B."/>
            <person name="Kuo A."/>
            <person name="Liang C."/>
            <person name="Lipzen A."/>
            <person name="Lutzoni F."/>
            <person name="Magnuson J."/>
            <person name="Mondo S."/>
            <person name="Nolan M."/>
            <person name="Ohm R."/>
            <person name="Pangilinan J."/>
            <person name="Park H.-J."/>
            <person name="Ramirez L."/>
            <person name="Alfaro M."/>
            <person name="Sun H."/>
            <person name="Tritt A."/>
            <person name="Yoshinaga Y."/>
            <person name="Zwiers L.-H."/>
            <person name="Turgeon B."/>
            <person name="Goodwin S."/>
            <person name="Spatafora J."/>
            <person name="Crous P."/>
            <person name="Grigoriev I."/>
        </authorList>
    </citation>
    <scope>NUCLEOTIDE SEQUENCE</scope>
    <source>
        <strain evidence="1">CBS 122367</strain>
    </source>
</reference>
<keyword evidence="2" id="KW-1185">Reference proteome</keyword>
<dbReference type="AlphaFoldDB" id="A0A6G1J6Y0"/>
<dbReference type="EMBL" id="MU005577">
    <property type="protein sequence ID" value="KAF2685971.1"/>
    <property type="molecule type" value="Genomic_DNA"/>
</dbReference>
<accession>A0A6G1J6Y0</accession>
<sequence>MHPDLLELRQYFPACHRLIRQVLGRYILYCAQACVSTARSSSPDKGLTTADISISETYHTVSMSAAFAVWLQMIGAVTAPGSFAKDTIGRTPSACGPFSSRLHWHLQISGDSIIFICAPWYSWRAPSRRGHAQPCREQACSHLHRRRAPVAAGTSTERLITGFADGSQSIFSVLSPTPSATLMTPHGGE</sequence>
<gene>
    <name evidence="1" type="ORF">K458DRAFT_206936</name>
</gene>
<evidence type="ECO:0000313" key="2">
    <source>
        <dbReference type="Proteomes" id="UP000799291"/>
    </source>
</evidence>
<protein>
    <submittedName>
        <fullName evidence="1">Uncharacterized protein</fullName>
    </submittedName>
</protein>
<name>A0A6G1J6Y0_9PLEO</name>
<evidence type="ECO:0000313" key="1">
    <source>
        <dbReference type="EMBL" id="KAF2685971.1"/>
    </source>
</evidence>
<proteinExistence type="predicted"/>
<dbReference type="Proteomes" id="UP000799291">
    <property type="component" value="Unassembled WGS sequence"/>
</dbReference>
<organism evidence="1 2">
    <name type="scientific">Lentithecium fluviatile CBS 122367</name>
    <dbReference type="NCBI Taxonomy" id="1168545"/>
    <lineage>
        <taxon>Eukaryota</taxon>
        <taxon>Fungi</taxon>
        <taxon>Dikarya</taxon>
        <taxon>Ascomycota</taxon>
        <taxon>Pezizomycotina</taxon>
        <taxon>Dothideomycetes</taxon>
        <taxon>Pleosporomycetidae</taxon>
        <taxon>Pleosporales</taxon>
        <taxon>Massarineae</taxon>
        <taxon>Lentitheciaceae</taxon>
        <taxon>Lentithecium</taxon>
    </lineage>
</organism>